<dbReference type="NCBIfam" id="TIGR01617">
    <property type="entry name" value="arsC_related"/>
    <property type="match status" value="1"/>
</dbReference>
<dbReference type="CDD" id="cd03035">
    <property type="entry name" value="ArsC_Yffb"/>
    <property type="match status" value="1"/>
</dbReference>
<sequence length="116" mass="12909">MTVTIYGIKNCDTMKKAFTWLGAQGIDYTFHDYRVSGVERSDVEKWIAEAGLDKVLNKSSKTFRALPDEVRADVTEASAIDLMVAEPTMIKRPVLVTASTVEVGFKPERYEALFAG</sequence>
<accession>A0A1I3HK75</accession>
<evidence type="ECO:0000256" key="1">
    <source>
        <dbReference type="ARBA" id="ARBA00007198"/>
    </source>
</evidence>
<dbReference type="RefSeq" id="WP_091517648.1">
    <property type="nucleotide sequence ID" value="NZ_FORF01000001.1"/>
</dbReference>
<evidence type="ECO:0000313" key="4">
    <source>
        <dbReference type="Proteomes" id="UP000242763"/>
    </source>
</evidence>
<name>A0A1I3HK75_9HYPH</name>
<dbReference type="PANTHER" id="PTHR30041:SF8">
    <property type="entry name" value="PROTEIN YFFB"/>
    <property type="match status" value="1"/>
</dbReference>
<evidence type="ECO:0000313" key="3">
    <source>
        <dbReference type="EMBL" id="SFI36019.1"/>
    </source>
</evidence>
<evidence type="ECO:0000256" key="2">
    <source>
        <dbReference type="PROSITE-ProRule" id="PRU01282"/>
    </source>
</evidence>
<proteinExistence type="inferred from homology"/>
<dbReference type="Gene3D" id="3.40.30.10">
    <property type="entry name" value="Glutaredoxin"/>
    <property type="match status" value="1"/>
</dbReference>
<dbReference type="InterPro" id="IPR036249">
    <property type="entry name" value="Thioredoxin-like_sf"/>
</dbReference>
<dbReference type="InterPro" id="IPR006660">
    <property type="entry name" value="Arsenate_reductase-like"/>
</dbReference>
<keyword evidence="4" id="KW-1185">Reference proteome</keyword>
<dbReference type="PROSITE" id="PS51353">
    <property type="entry name" value="ARSC"/>
    <property type="match status" value="1"/>
</dbReference>
<dbReference type="STRING" id="1121003.SAMN03080618_00231"/>
<dbReference type="Pfam" id="PF03960">
    <property type="entry name" value="ArsC"/>
    <property type="match status" value="1"/>
</dbReference>
<gene>
    <name evidence="3" type="ORF">SAMN03080618_00231</name>
</gene>
<dbReference type="OrthoDB" id="9803749at2"/>
<protein>
    <submittedName>
        <fullName evidence="3">Transcriptional regulator, Spx/MgsR family</fullName>
    </submittedName>
</protein>
<organism evidence="3 4">
    <name type="scientific">Aquamicrobium aerolatum DSM 21857</name>
    <dbReference type="NCBI Taxonomy" id="1121003"/>
    <lineage>
        <taxon>Bacteria</taxon>
        <taxon>Pseudomonadati</taxon>
        <taxon>Pseudomonadota</taxon>
        <taxon>Alphaproteobacteria</taxon>
        <taxon>Hyphomicrobiales</taxon>
        <taxon>Phyllobacteriaceae</taxon>
        <taxon>Aerobium</taxon>
    </lineage>
</organism>
<comment type="similarity">
    <text evidence="1 2">Belongs to the ArsC family.</text>
</comment>
<dbReference type="EMBL" id="FORF01000001">
    <property type="protein sequence ID" value="SFI36019.1"/>
    <property type="molecule type" value="Genomic_DNA"/>
</dbReference>
<dbReference type="AlphaFoldDB" id="A0A1I3HK75"/>
<reference evidence="4" key="1">
    <citation type="submission" date="2016-10" db="EMBL/GenBank/DDBJ databases">
        <authorList>
            <person name="Varghese N."/>
            <person name="Submissions S."/>
        </authorList>
    </citation>
    <scope>NUCLEOTIDE SEQUENCE [LARGE SCALE GENOMIC DNA]</scope>
    <source>
        <strain evidence="4">DSM 21857</strain>
    </source>
</reference>
<dbReference type="SUPFAM" id="SSF52833">
    <property type="entry name" value="Thioredoxin-like"/>
    <property type="match status" value="1"/>
</dbReference>
<dbReference type="Proteomes" id="UP000242763">
    <property type="component" value="Unassembled WGS sequence"/>
</dbReference>
<dbReference type="InterPro" id="IPR006504">
    <property type="entry name" value="Tscrpt_reg_Spx/MgsR"/>
</dbReference>
<dbReference type="PANTHER" id="PTHR30041">
    <property type="entry name" value="ARSENATE REDUCTASE"/>
    <property type="match status" value="1"/>
</dbReference>